<evidence type="ECO:0000256" key="1">
    <source>
        <dbReference type="SAM" id="Phobius"/>
    </source>
</evidence>
<sequence length="131" mass="14080">MTRPNHRLLFLLLACYAAASLVHFVHNAEFLGDYPGLPASWSRAGVYLAWIGMTALGGVGALLVYRGRETIGLILLAVYAVLGLDSLGHYVVAPLSAHSSMMNTTILLEVGAAALVLLEVTRYAGRSRILR</sequence>
<protein>
    <recommendedName>
        <fullName evidence="4">DoxX family protein</fullName>
    </recommendedName>
</protein>
<feature type="transmembrane region" description="Helical" evidence="1">
    <location>
        <begin position="48"/>
        <end position="65"/>
    </location>
</feature>
<evidence type="ECO:0000313" key="3">
    <source>
        <dbReference type="Proteomes" id="UP000445000"/>
    </source>
</evidence>
<comment type="caution">
    <text evidence="2">The sequence shown here is derived from an EMBL/GenBank/DDBJ whole genome shotgun (WGS) entry which is preliminary data.</text>
</comment>
<reference evidence="3" key="1">
    <citation type="submission" date="2020-01" db="EMBL/GenBank/DDBJ databases">
        <title>'Steroidobacter agaridevorans' sp. nov., agar-degrading bacteria isolated from rhizosphere soils.</title>
        <authorList>
            <person name="Ikenaga M."/>
            <person name="Kataoka M."/>
            <person name="Murouchi A."/>
            <person name="Katsuragi S."/>
            <person name="Sakai M."/>
        </authorList>
    </citation>
    <scope>NUCLEOTIDE SEQUENCE [LARGE SCALE GENOMIC DNA]</scope>
    <source>
        <strain evidence="3">YU21-B</strain>
    </source>
</reference>
<dbReference type="AlphaFoldDB" id="A0A829YMF4"/>
<evidence type="ECO:0000313" key="2">
    <source>
        <dbReference type="EMBL" id="GFE83888.1"/>
    </source>
</evidence>
<dbReference type="RefSeq" id="WP_161815504.1">
    <property type="nucleotide sequence ID" value="NZ_BLJN01000007.1"/>
</dbReference>
<keyword evidence="1" id="KW-0812">Transmembrane</keyword>
<gene>
    <name evidence="2" type="ORF">GCM10011487_58880</name>
</gene>
<keyword evidence="1" id="KW-0472">Membrane</keyword>
<dbReference type="Proteomes" id="UP000445000">
    <property type="component" value="Unassembled WGS sequence"/>
</dbReference>
<keyword evidence="1" id="KW-1133">Transmembrane helix</keyword>
<organism evidence="2 3">
    <name type="scientific">Steroidobacter agaridevorans</name>
    <dbReference type="NCBI Taxonomy" id="2695856"/>
    <lineage>
        <taxon>Bacteria</taxon>
        <taxon>Pseudomonadati</taxon>
        <taxon>Pseudomonadota</taxon>
        <taxon>Gammaproteobacteria</taxon>
        <taxon>Steroidobacterales</taxon>
        <taxon>Steroidobacteraceae</taxon>
        <taxon>Steroidobacter</taxon>
    </lineage>
</organism>
<accession>A0A829YMF4</accession>
<feature type="transmembrane region" description="Helical" evidence="1">
    <location>
        <begin position="72"/>
        <end position="92"/>
    </location>
</feature>
<evidence type="ECO:0008006" key="4">
    <source>
        <dbReference type="Google" id="ProtNLM"/>
    </source>
</evidence>
<keyword evidence="3" id="KW-1185">Reference proteome</keyword>
<name>A0A829YMF4_9GAMM</name>
<proteinExistence type="predicted"/>
<feature type="transmembrane region" description="Helical" evidence="1">
    <location>
        <begin position="104"/>
        <end position="125"/>
    </location>
</feature>
<dbReference type="EMBL" id="BLJN01000007">
    <property type="protein sequence ID" value="GFE83888.1"/>
    <property type="molecule type" value="Genomic_DNA"/>
</dbReference>